<sequence length="163" mass="18427">MMERMLKRVGLQSSKKVLDTEKQQPAETEAATSSNSVDKDVATDDRKSPESGELQWCDLLSFRNVCAVGTADSSSGCSAGSLGNQLENDNTVVHRSRRSRVFSFHYLDLHIMEFKPRAITRRLCGGKKPDNELYRSNSFKFERFERIDDAASLQKQVQNFSLN</sequence>
<organism evidence="2 3">
    <name type="scientific">Diploptera punctata</name>
    <name type="common">Pacific beetle cockroach</name>
    <dbReference type="NCBI Taxonomy" id="6984"/>
    <lineage>
        <taxon>Eukaryota</taxon>
        <taxon>Metazoa</taxon>
        <taxon>Ecdysozoa</taxon>
        <taxon>Arthropoda</taxon>
        <taxon>Hexapoda</taxon>
        <taxon>Insecta</taxon>
        <taxon>Pterygota</taxon>
        <taxon>Neoptera</taxon>
        <taxon>Polyneoptera</taxon>
        <taxon>Dictyoptera</taxon>
        <taxon>Blattodea</taxon>
        <taxon>Blaberoidea</taxon>
        <taxon>Blaberidae</taxon>
        <taxon>Diplopterinae</taxon>
        <taxon>Diploptera</taxon>
    </lineage>
</organism>
<gene>
    <name evidence="2" type="ORF">L9F63_021350</name>
</gene>
<reference evidence="2" key="1">
    <citation type="journal article" date="2023" name="IScience">
        <title>Live-bearing cockroach genome reveals convergent evolutionary mechanisms linked to viviparity in insects and beyond.</title>
        <authorList>
            <person name="Fouks B."/>
            <person name="Harrison M.C."/>
            <person name="Mikhailova A.A."/>
            <person name="Marchal E."/>
            <person name="English S."/>
            <person name="Carruthers M."/>
            <person name="Jennings E.C."/>
            <person name="Chiamaka E.L."/>
            <person name="Frigard R.A."/>
            <person name="Pippel M."/>
            <person name="Attardo G.M."/>
            <person name="Benoit J.B."/>
            <person name="Bornberg-Bauer E."/>
            <person name="Tobe S.S."/>
        </authorList>
    </citation>
    <scope>NUCLEOTIDE SEQUENCE</scope>
    <source>
        <strain evidence="2">Stay&amp;Tobe</strain>
    </source>
</reference>
<name>A0AAD7ZP36_DIPPU</name>
<protein>
    <submittedName>
        <fullName evidence="2">Uncharacterized protein</fullName>
    </submittedName>
</protein>
<proteinExistence type="predicted"/>
<comment type="caution">
    <text evidence="2">The sequence shown here is derived from an EMBL/GenBank/DDBJ whole genome shotgun (WGS) entry which is preliminary data.</text>
</comment>
<reference evidence="2" key="2">
    <citation type="submission" date="2023-05" db="EMBL/GenBank/DDBJ databases">
        <authorList>
            <person name="Fouks B."/>
        </authorList>
    </citation>
    <scope>NUCLEOTIDE SEQUENCE</scope>
    <source>
        <strain evidence="2">Stay&amp;Tobe</strain>
        <tissue evidence="2">Testes</tissue>
    </source>
</reference>
<feature type="region of interest" description="Disordered" evidence="1">
    <location>
        <begin position="1"/>
        <end position="51"/>
    </location>
</feature>
<dbReference type="Proteomes" id="UP001233999">
    <property type="component" value="Unassembled WGS sequence"/>
</dbReference>
<evidence type="ECO:0000256" key="1">
    <source>
        <dbReference type="SAM" id="MobiDB-lite"/>
    </source>
</evidence>
<feature type="compositionally biased region" description="Basic and acidic residues" evidence="1">
    <location>
        <begin position="37"/>
        <end position="50"/>
    </location>
</feature>
<accession>A0AAD7ZP36</accession>
<evidence type="ECO:0000313" key="3">
    <source>
        <dbReference type="Proteomes" id="UP001233999"/>
    </source>
</evidence>
<dbReference type="AlphaFoldDB" id="A0AAD7ZP36"/>
<evidence type="ECO:0000313" key="2">
    <source>
        <dbReference type="EMBL" id="KAJ9584319.1"/>
    </source>
</evidence>
<keyword evidence="3" id="KW-1185">Reference proteome</keyword>
<dbReference type="EMBL" id="JASPKZ010007430">
    <property type="protein sequence ID" value="KAJ9584319.1"/>
    <property type="molecule type" value="Genomic_DNA"/>
</dbReference>
<feature type="compositionally biased region" description="Polar residues" evidence="1">
    <location>
        <begin position="25"/>
        <end position="36"/>
    </location>
</feature>